<name>A0A139I4E6_9PEZI</name>
<dbReference type="AlphaFoldDB" id="A0A139I4E6"/>
<dbReference type="EMBL" id="LFZO01000320">
    <property type="protein sequence ID" value="KXT09630.1"/>
    <property type="molecule type" value="Genomic_DNA"/>
</dbReference>
<comment type="caution">
    <text evidence="1">The sequence shown here is derived from an EMBL/GenBank/DDBJ whole genome shotgun (WGS) entry which is preliminary data.</text>
</comment>
<proteinExistence type="predicted"/>
<reference evidence="1 2" key="1">
    <citation type="submission" date="2015-07" db="EMBL/GenBank/DDBJ databases">
        <title>Comparative genomics of the Sigatoka disease complex on banana suggests a link between parallel evolutionary changes in Pseudocercospora fijiensis and Pseudocercospora eumusae and increased virulence on the banana host.</title>
        <authorList>
            <person name="Chang T.-C."/>
            <person name="Salvucci A."/>
            <person name="Crous P.W."/>
            <person name="Stergiopoulos I."/>
        </authorList>
    </citation>
    <scope>NUCLEOTIDE SEQUENCE [LARGE SCALE GENOMIC DNA]</scope>
    <source>
        <strain evidence="1 2">CBS 116634</strain>
    </source>
</reference>
<keyword evidence="2" id="KW-1185">Reference proteome</keyword>
<protein>
    <submittedName>
        <fullName evidence="1">Uncharacterized protein</fullName>
    </submittedName>
</protein>
<evidence type="ECO:0000313" key="2">
    <source>
        <dbReference type="Proteomes" id="UP000073492"/>
    </source>
</evidence>
<organism evidence="1 2">
    <name type="scientific">Pseudocercospora musae</name>
    <dbReference type="NCBI Taxonomy" id="113226"/>
    <lineage>
        <taxon>Eukaryota</taxon>
        <taxon>Fungi</taxon>
        <taxon>Dikarya</taxon>
        <taxon>Ascomycota</taxon>
        <taxon>Pezizomycotina</taxon>
        <taxon>Dothideomycetes</taxon>
        <taxon>Dothideomycetidae</taxon>
        <taxon>Mycosphaerellales</taxon>
        <taxon>Mycosphaerellaceae</taxon>
        <taxon>Pseudocercospora</taxon>
    </lineage>
</organism>
<sequence>MDGPPILELEHSDILGHHALNQAKTLEYQENLRSALLLVDCSPGRTLRMKMAFIGSFDEAGTYLRDLTDKT</sequence>
<dbReference type="Proteomes" id="UP000073492">
    <property type="component" value="Unassembled WGS sequence"/>
</dbReference>
<gene>
    <name evidence="1" type="ORF">AC579_10480</name>
</gene>
<evidence type="ECO:0000313" key="1">
    <source>
        <dbReference type="EMBL" id="KXT09630.1"/>
    </source>
</evidence>
<accession>A0A139I4E6</accession>